<keyword evidence="1" id="KW-0433">Leucine-rich repeat</keyword>
<dbReference type="OMA" id="CEEDCIS"/>
<evidence type="ECO:0000256" key="3">
    <source>
        <dbReference type="ARBA" id="ARBA00022737"/>
    </source>
</evidence>
<dbReference type="PROSITE" id="PS51450">
    <property type="entry name" value="LRR"/>
    <property type="match status" value="2"/>
</dbReference>
<dbReference type="Proteomes" id="UP000076408">
    <property type="component" value="Unassembled WGS sequence"/>
</dbReference>
<dbReference type="InterPro" id="IPR001611">
    <property type="entry name" value="Leu-rich_rpt"/>
</dbReference>
<dbReference type="Gene3D" id="3.80.10.10">
    <property type="entry name" value="Ribonuclease Inhibitor"/>
    <property type="match status" value="3"/>
</dbReference>
<dbReference type="AlphaFoldDB" id="A0A182XYV4"/>
<reference evidence="5" key="1">
    <citation type="journal article" date="2014" name="Genome Biol.">
        <title>Genome analysis of a major urban malaria vector mosquito, Anopheles stephensi.</title>
        <authorList>
            <person name="Jiang X."/>
            <person name="Peery A."/>
            <person name="Hall A.B."/>
            <person name="Sharma A."/>
            <person name="Chen X.G."/>
            <person name="Waterhouse R.M."/>
            <person name="Komissarov A."/>
            <person name="Riehle M.M."/>
            <person name="Shouche Y."/>
            <person name="Sharakhova M.V."/>
            <person name="Lawson D."/>
            <person name="Pakpour N."/>
            <person name="Arensburger P."/>
            <person name="Davidson V.L."/>
            <person name="Eiglmeier K."/>
            <person name="Emrich S."/>
            <person name="George P."/>
            <person name="Kennedy R.C."/>
            <person name="Mane S.P."/>
            <person name="Maslen G."/>
            <person name="Oringanje C."/>
            <person name="Qi Y."/>
            <person name="Settlage R."/>
            <person name="Tojo M."/>
            <person name="Tubio J.M."/>
            <person name="Unger M.F."/>
            <person name="Wang B."/>
            <person name="Vernick K.D."/>
            <person name="Ribeiro J.M."/>
            <person name="James A.A."/>
            <person name="Michel K."/>
            <person name="Riehle M.A."/>
            <person name="Luckhart S."/>
            <person name="Sharakhov I.V."/>
            <person name="Tu Z."/>
        </authorList>
    </citation>
    <scope>NUCLEOTIDE SEQUENCE [LARGE SCALE GENOMIC DNA]</scope>
    <source>
        <strain evidence="5">Indian</strain>
    </source>
</reference>
<dbReference type="PANTHER" id="PTHR24369">
    <property type="entry name" value="ANTIGEN BSP, PUTATIVE-RELATED"/>
    <property type="match status" value="1"/>
</dbReference>
<dbReference type="VEuPathDB" id="VectorBase:ASTEI01390"/>
<evidence type="ECO:0000256" key="1">
    <source>
        <dbReference type="ARBA" id="ARBA00022614"/>
    </source>
</evidence>
<dbReference type="SUPFAM" id="SSF52058">
    <property type="entry name" value="L domain-like"/>
    <property type="match status" value="1"/>
</dbReference>
<accession>A0A182XYV4</accession>
<proteinExistence type="predicted"/>
<name>A0A182XYV4_ANOST</name>
<organism evidence="4 5">
    <name type="scientific">Anopheles stephensi</name>
    <name type="common">Indo-Pakistan malaria mosquito</name>
    <dbReference type="NCBI Taxonomy" id="30069"/>
    <lineage>
        <taxon>Eukaryota</taxon>
        <taxon>Metazoa</taxon>
        <taxon>Ecdysozoa</taxon>
        <taxon>Arthropoda</taxon>
        <taxon>Hexapoda</taxon>
        <taxon>Insecta</taxon>
        <taxon>Pterygota</taxon>
        <taxon>Neoptera</taxon>
        <taxon>Endopterygota</taxon>
        <taxon>Diptera</taxon>
        <taxon>Nematocera</taxon>
        <taxon>Culicoidea</taxon>
        <taxon>Culicidae</taxon>
        <taxon>Anophelinae</taxon>
        <taxon>Anopheles</taxon>
    </lineage>
</organism>
<sequence length="423" mass="47842">MHGCEEDCISRYYQACETGTINMTSDAGWKKLLRIVERDTGVHVQKLIVPISPSGQFLQRITHLFDRVMYVSYREPTFHIPEGNTIEEIVIMSAEGLNAIVAGPNTHLDTLSIQQCTLNRLPQTLPKMVGIKLLSITMCMLAGLRLDVLVENQNLISLDLSYNQIRQIFPVSKRSGKTISLKKLILTANQLDHLDMSIFASMSQLESLQLMHNRLTHLELSTPLILPQLRSIYLLDNLLVSIDLRNATLPNFSMLSVTGNAMYQMPLLPKALPQFDYIALSENNLTRVDLSYFRPYRQLKNIYLSSNQITTVLTSSPVKLPAHLLRLERNKIQSINFTGCDMPNITVLNLAYNRLTAVPPVFDRYPKVQLTMDENPLRCDALLPYKDTLQSGRLLKDSKSISWTCNTPSSFLISEKIKVCCVG</sequence>
<dbReference type="GO" id="GO:0005886">
    <property type="term" value="C:plasma membrane"/>
    <property type="evidence" value="ECO:0007669"/>
    <property type="project" value="TreeGrafter"/>
</dbReference>
<dbReference type="STRING" id="30069.A0A182XYV4"/>
<dbReference type="EnsemblMetazoa" id="ASTEI01390-RA">
    <property type="protein sequence ID" value="ASTEI01390-PA"/>
    <property type="gene ID" value="ASTEI01390"/>
</dbReference>
<evidence type="ECO:0000313" key="5">
    <source>
        <dbReference type="Proteomes" id="UP000076408"/>
    </source>
</evidence>
<keyword evidence="2" id="KW-0732">Signal</keyword>
<dbReference type="InterPro" id="IPR032675">
    <property type="entry name" value="LRR_dom_sf"/>
</dbReference>
<dbReference type="VEuPathDB" id="VectorBase:ASTEI20_042994"/>
<evidence type="ECO:0000256" key="2">
    <source>
        <dbReference type="ARBA" id="ARBA00022729"/>
    </source>
</evidence>
<dbReference type="Pfam" id="PF13855">
    <property type="entry name" value="LRR_8"/>
    <property type="match status" value="1"/>
</dbReference>
<keyword evidence="5" id="KW-1185">Reference proteome</keyword>
<evidence type="ECO:0000313" key="4">
    <source>
        <dbReference type="EnsemblMetazoa" id="ASTEI01390-PA"/>
    </source>
</evidence>
<protein>
    <submittedName>
        <fullName evidence="4">Uncharacterized protein</fullName>
    </submittedName>
</protein>
<reference evidence="4" key="2">
    <citation type="submission" date="2020-05" db="UniProtKB">
        <authorList>
            <consortium name="EnsemblMetazoa"/>
        </authorList>
    </citation>
    <scope>IDENTIFICATION</scope>
    <source>
        <strain evidence="4">Indian</strain>
    </source>
</reference>
<dbReference type="Pfam" id="PF00560">
    <property type="entry name" value="LRR_1"/>
    <property type="match status" value="1"/>
</dbReference>
<dbReference type="PANTHER" id="PTHR24369:SF210">
    <property type="entry name" value="CHAOPTIN-RELATED"/>
    <property type="match status" value="1"/>
</dbReference>
<dbReference type="InterPro" id="IPR050541">
    <property type="entry name" value="LRR_TM_domain-containing"/>
</dbReference>
<keyword evidence="3" id="KW-0677">Repeat</keyword>
<dbReference type="VEuPathDB" id="VectorBase:ASTE005925"/>